<comment type="caution">
    <text evidence="2">The sequence shown here is derived from an EMBL/GenBank/DDBJ whole genome shotgun (WGS) entry which is preliminary data.</text>
</comment>
<sequence length="674" mass="74239">MAAKKQAGRAAPARKTADKKRQAATVSTAAAKTPRPAAKRKSRKPPPALPFRRTAKPDAFDVRDLPFRPNISVTPKTEMIPAMGLTVKHQEDTSACTGFALSTVVEYLLRKSEREPRPAISPFMLYSMARRYDEFPGSVDDTGSSLRGALKGWFKHGACSQELFPALAMPAAANETADDWWLDAVKRPLGAYYRIDTRNIVEMHAALNEVGILYASAGCHAGWDDGHGVTPQKAPSTPGTQPFWIIPPDKQDAATDGHAFVIVGYTQDGFLIQNSWGEEWGTHGMAVLTYDDWMRNAMDCWVVQLGVVTHEHTKISNSITLRTDGKKVTLAAGTVLRNREISPFIVNVGNNGKLSNSGTFRTTPDDLRAIVDVHMNAAREKWGLKDRPMDVCVYAHGGLVGEEDAAEAAAEWIPLLYEKQIFPVFLMWETDFITTVKNIILDAAHSVPRTTGGLGERLERWWNQRLERWLARPGTVIWGEMKQNAQAMSEPAPKSMTQEEAAMIMLYKHFKSHVSEGRVRLHIVGHSAGAIVASHFVHRLTADGGKLESLNLMAPAVTLDTFQKLVVPHLKTRVKRYQQFHLSDRAEEDDPTCGPYRRSLLYLVSESFEGGTTTPLLGMERYFSNAGIPCDAVHISPAGSPAPGSANPPVAASTHGGFDNDKGTQQQIIAFIKR</sequence>
<feature type="compositionally biased region" description="Low complexity" evidence="1">
    <location>
        <begin position="639"/>
        <end position="653"/>
    </location>
</feature>
<organism evidence="2 3">
    <name type="scientific">Achromobacter aegrifaciens</name>
    <dbReference type="NCBI Taxonomy" id="1287736"/>
    <lineage>
        <taxon>Bacteria</taxon>
        <taxon>Pseudomonadati</taxon>
        <taxon>Pseudomonadota</taxon>
        <taxon>Betaproteobacteria</taxon>
        <taxon>Burkholderiales</taxon>
        <taxon>Alcaligenaceae</taxon>
        <taxon>Achromobacter</taxon>
    </lineage>
</organism>
<dbReference type="Gene3D" id="3.40.50.1820">
    <property type="entry name" value="alpha/beta hydrolase"/>
    <property type="match status" value="1"/>
</dbReference>
<feature type="region of interest" description="Disordered" evidence="1">
    <location>
        <begin position="639"/>
        <end position="661"/>
    </location>
</feature>
<proteinExistence type="predicted"/>
<dbReference type="Proteomes" id="UP000044098">
    <property type="component" value="Unassembled WGS sequence"/>
</dbReference>
<dbReference type="SUPFAM" id="SSF53474">
    <property type="entry name" value="alpha/beta-Hydrolases"/>
    <property type="match status" value="1"/>
</dbReference>
<gene>
    <name evidence="2" type="ORF">ERS370000_03398</name>
</gene>
<evidence type="ECO:0008006" key="4">
    <source>
        <dbReference type="Google" id="ProtNLM"/>
    </source>
</evidence>
<evidence type="ECO:0000313" key="3">
    <source>
        <dbReference type="Proteomes" id="UP000044098"/>
    </source>
</evidence>
<reference evidence="2 3" key="1">
    <citation type="submission" date="2015-09" db="EMBL/GenBank/DDBJ databases">
        <authorList>
            <consortium name="Pathogen Informatics"/>
        </authorList>
    </citation>
    <scope>NUCLEOTIDE SEQUENCE [LARGE SCALE GENOMIC DNA]</scope>
    <source>
        <strain evidence="2 3">2789STDY5608625</strain>
    </source>
</reference>
<feature type="compositionally biased region" description="Low complexity" evidence="1">
    <location>
        <begin position="27"/>
        <end position="36"/>
    </location>
</feature>
<evidence type="ECO:0000256" key="1">
    <source>
        <dbReference type="SAM" id="MobiDB-lite"/>
    </source>
</evidence>
<dbReference type="InterPro" id="IPR029058">
    <property type="entry name" value="AB_hydrolase_fold"/>
</dbReference>
<dbReference type="EMBL" id="CYTK01000005">
    <property type="protein sequence ID" value="CUJ28569.1"/>
    <property type="molecule type" value="Genomic_DNA"/>
</dbReference>
<dbReference type="CDD" id="cd02619">
    <property type="entry name" value="Peptidase_C1"/>
    <property type="match status" value="1"/>
</dbReference>
<evidence type="ECO:0000313" key="2">
    <source>
        <dbReference type="EMBL" id="CUJ28569.1"/>
    </source>
</evidence>
<feature type="region of interest" description="Disordered" evidence="1">
    <location>
        <begin position="1"/>
        <end position="55"/>
    </location>
</feature>
<dbReference type="Gene3D" id="3.90.70.10">
    <property type="entry name" value="Cysteine proteinases"/>
    <property type="match status" value="1"/>
</dbReference>
<dbReference type="RefSeq" id="WP_054455386.1">
    <property type="nucleotide sequence ID" value="NZ_CYTK01000005.1"/>
</dbReference>
<dbReference type="SUPFAM" id="SSF54001">
    <property type="entry name" value="Cysteine proteinases"/>
    <property type="match status" value="1"/>
</dbReference>
<dbReference type="InterPro" id="IPR038765">
    <property type="entry name" value="Papain-like_cys_pep_sf"/>
</dbReference>
<feature type="compositionally biased region" description="Low complexity" evidence="1">
    <location>
        <begin position="1"/>
        <end position="14"/>
    </location>
</feature>
<protein>
    <recommendedName>
        <fullName evidence="4">Papain family cysteine protease</fullName>
    </recommendedName>
</protein>
<accession>A0AAD2J0X2</accession>
<name>A0AAD2J0X2_ACHAE</name>
<dbReference type="AlphaFoldDB" id="A0AAD2J0X2"/>